<dbReference type="PANTHER" id="PTHR37536">
    <property type="entry name" value="PUTATIVE (AFU_ORTHOLOGUE AFUA_3G02970)-RELATED"/>
    <property type="match status" value="1"/>
</dbReference>
<dbReference type="AlphaFoldDB" id="A0A232LUD7"/>
<feature type="chain" id="PRO_5013302853" description="Aspergillopepsin-2" evidence="2">
    <location>
        <begin position="20"/>
        <end position="269"/>
    </location>
</feature>
<dbReference type="InterPro" id="IPR038656">
    <property type="entry name" value="Peptidase_G1_sf"/>
</dbReference>
<comment type="caution">
    <text evidence="3">The sequence shown here is derived from an EMBL/GenBank/DDBJ whole genome shotgun (WGS) entry which is preliminary data.</text>
</comment>
<dbReference type="CDD" id="cd13426">
    <property type="entry name" value="Peptidase_G1"/>
    <property type="match status" value="1"/>
</dbReference>
<reference evidence="3 4" key="1">
    <citation type="journal article" date="2015" name="Environ. Microbiol.">
        <title>Metagenome sequence of Elaphomyces granulatus from sporocarp tissue reveals Ascomycota ectomycorrhizal fingerprints of genome expansion and a Proteobacteria-rich microbiome.</title>
        <authorList>
            <person name="Quandt C.A."/>
            <person name="Kohler A."/>
            <person name="Hesse C.N."/>
            <person name="Sharpton T.J."/>
            <person name="Martin F."/>
            <person name="Spatafora J.W."/>
        </authorList>
    </citation>
    <scope>NUCLEOTIDE SEQUENCE [LARGE SCALE GENOMIC DNA]</scope>
    <source>
        <strain evidence="3 4">OSC145934</strain>
    </source>
</reference>
<dbReference type="InterPro" id="IPR013320">
    <property type="entry name" value="ConA-like_dom_sf"/>
</dbReference>
<evidence type="ECO:0000256" key="2">
    <source>
        <dbReference type="SAM" id="SignalP"/>
    </source>
</evidence>
<feature type="active site" description="Proton acceptor" evidence="1">
    <location>
        <position position="204"/>
    </location>
</feature>
<dbReference type="GO" id="GO:0070007">
    <property type="term" value="F:glutamic-type endopeptidase activity"/>
    <property type="evidence" value="ECO:0007669"/>
    <property type="project" value="InterPro"/>
</dbReference>
<evidence type="ECO:0000256" key="1">
    <source>
        <dbReference type="PIRSR" id="PIRSR600250-50"/>
    </source>
</evidence>
<sequence>MKTHTIALANILFAIISLAAPRGHGLEARLAARAARSHLTRPLAPVIRTSGQSNIQYSSNWAGGVLTSPPSGQRFTTVSAQFTVPVPSSPNGGSAAAAAWVGIDGDTYTNAILQTGVDFNVNSDGSVSYDAWYEWYPNYAIDFSGISISAGDNISVSVIAISSTRGAATVRNLSNGQSVSTTISAPSPSSSTSLSGQNAEWIVEDFDVNGSLVPFANFGSILFTNAIAQTSSSLLGTSGATVFEIVQNNQVLTLVSFPSSSQVQVTYNQ</sequence>
<evidence type="ECO:0000313" key="4">
    <source>
        <dbReference type="Proteomes" id="UP000243515"/>
    </source>
</evidence>
<dbReference type="GO" id="GO:0006508">
    <property type="term" value="P:proteolysis"/>
    <property type="evidence" value="ECO:0007669"/>
    <property type="project" value="InterPro"/>
</dbReference>
<proteinExistence type="predicted"/>
<dbReference type="PRINTS" id="PR00977">
    <property type="entry name" value="SCYTLDPTASE"/>
</dbReference>
<gene>
    <name evidence="3" type="ORF">Egran_04472</name>
</gene>
<dbReference type="SUPFAM" id="SSF49899">
    <property type="entry name" value="Concanavalin A-like lectins/glucanases"/>
    <property type="match status" value="1"/>
</dbReference>
<keyword evidence="4" id="KW-1185">Reference proteome</keyword>
<evidence type="ECO:0008006" key="5">
    <source>
        <dbReference type="Google" id="ProtNLM"/>
    </source>
</evidence>
<dbReference type="Pfam" id="PF01828">
    <property type="entry name" value="Peptidase_A4"/>
    <property type="match status" value="1"/>
</dbReference>
<evidence type="ECO:0000313" key="3">
    <source>
        <dbReference type="EMBL" id="OXV07765.1"/>
    </source>
</evidence>
<dbReference type="Gene3D" id="2.60.120.700">
    <property type="entry name" value="Peptidase G1"/>
    <property type="match status" value="1"/>
</dbReference>
<dbReference type="Proteomes" id="UP000243515">
    <property type="component" value="Unassembled WGS sequence"/>
</dbReference>
<organism evidence="3 4">
    <name type="scientific">Elaphomyces granulatus</name>
    <dbReference type="NCBI Taxonomy" id="519963"/>
    <lineage>
        <taxon>Eukaryota</taxon>
        <taxon>Fungi</taxon>
        <taxon>Dikarya</taxon>
        <taxon>Ascomycota</taxon>
        <taxon>Pezizomycotina</taxon>
        <taxon>Eurotiomycetes</taxon>
        <taxon>Eurotiomycetidae</taxon>
        <taxon>Eurotiales</taxon>
        <taxon>Elaphomycetaceae</taxon>
        <taxon>Elaphomyces</taxon>
    </lineage>
</organism>
<name>A0A232LUD7_9EURO</name>
<dbReference type="OrthoDB" id="2862635at2759"/>
<dbReference type="PANTHER" id="PTHR37536:SF1">
    <property type="entry name" value="ASPERGILLOPEPSIN, PUTAITVE (AFU_ORTHOLOGUE AFUA_7G01200)"/>
    <property type="match status" value="1"/>
</dbReference>
<feature type="signal peptide" evidence="2">
    <location>
        <begin position="1"/>
        <end position="19"/>
    </location>
</feature>
<dbReference type="InterPro" id="IPR000250">
    <property type="entry name" value="Peptidase_G1"/>
</dbReference>
<accession>A0A232LUD7</accession>
<protein>
    <recommendedName>
        <fullName evidence="5">Aspergillopepsin-2</fullName>
    </recommendedName>
</protein>
<keyword evidence="2" id="KW-0732">Signal</keyword>
<dbReference type="EMBL" id="NPHW01004577">
    <property type="protein sequence ID" value="OXV07765.1"/>
    <property type="molecule type" value="Genomic_DNA"/>
</dbReference>